<dbReference type="SUPFAM" id="SSF53474">
    <property type="entry name" value="alpha/beta-Hydrolases"/>
    <property type="match status" value="1"/>
</dbReference>
<dbReference type="Gene3D" id="3.40.50.1820">
    <property type="entry name" value="alpha/beta hydrolase"/>
    <property type="match status" value="1"/>
</dbReference>
<dbReference type="Pfam" id="PF04775">
    <property type="entry name" value="Bile_Hydr_Trans"/>
    <property type="match status" value="1"/>
</dbReference>
<dbReference type="InterPro" id="IPR014940">
    <property type="entry name" value="BAAT_C"/>
</dbReference>
<dbReference type="PIRSF" id="PIRSF016521">
    <property type="entry name" value="Acyl-CoA_hydro"/>
    <property type="match status" value="1"/>
</dbReference>
<feature type="domain" description="BAAT/Acyl-CoA thioester hydrolase C-terminal" evidence="3">
    <location>
        <begin position="215"/>
        <end position="432"/>
    </location>
</feature>
<evidence type="ECO:0000259" key="3">
    <source>
        <dbReference type="Pfam" id="PF08840"/>
    </source>
</evidence>
<dbReference type="EMBL" id="CP067341">
    <property type="protein sequence ID" value="QQP14393.1"/>
    <property type="molecule type" value="Genomic_DNA"/>
</dbReference>
<feature type="domain" description="Acyl-CoA thioester hydrolase/bile acid-CoA amino acid N-acetyltransferase" evidence="2">
    <location>
        <begin position="27"/>
        <end position="147"/>
    </location>
</feature>
<evidence type="ECO:0000256" key="1">
    <source>
        <dbReference type="ARBA" id="ARBA00006538"/>
    </source>
</evidence>
<dbReference type="PANTHER" id="PTHR10824">
    <property type="entry name" value="ACYL-COENZYME A THIOESTERASE-RELATED"/>
    <property type="match status" value="1"/>
</dbReference>
<organism evidence="4 5">
    <name type="scientific">Lysinibacillus agricola</name>
    <dbReference type="NCBI Taxonomy" id="2590012"/>
    <lineage>
        <taxon>Bacteria</taxon>
        <taxon>Bacillati</taxon>
        <taxon>Bacillota</taxon>
        <taxon>Bacilli</taxon>
        <taxon>Bacillales</taxon>
        <taxon>Bacillaceae</taxon>
        <taxon>Lysinibacillus</taxon>
    </lineage>
</organism>
<evidence type="ECO:0000313" key="5">
    <source>
        <dbReference type="Proteomes" id="UP000596049"/>
    </source>
</evidence>
<accession>A0ABX7AWR7</accession>
<dbReference type="InterPro" id="IPR029058">
    <property type="entry name" value="AB_hydrolase_fold"/>
</dbReference>
<evidence type="ECO:0000313" key="4">
    <source>
        <dbReference type="EMBL" id="QQP14393.1"/>
    </source>
</evidence>
<dbReference type="RefSeq" id="WP_053593003.1">
    <property type="nucleotide sequence ID" value="NZ_CP067341.1"/>
</dbReference>
<proteinExistence type="inferred from homology"/>
<protein>
    <submittedName>
        <fullName evidence="4">Acyl-CoA thioesterase/BAAT N-terminal domain-containing protein</fullName>
    </submittedName>
</protein>
<evidence type="ECO:0000259" key="2">
    <source>
        <dbReference type="Pfam" id="PF04775"/>
    </source>
</evidence>
<dbReference type="Proteomes" id="UP000596049">
    <property type="component" value="Chromosome"/>
</dbReference>
<dbReference type="Pfam" id="PF08840">
    <property type="entry name" value="BAAT_C"/>
    <property type="match status" value="1"/>
</dbReference>
<keyword evidence="5" id="KW-1185">Reference proteome</keyword>
<gene>
    <name evidence="4" type="ORF">FJQ98_10460</name>
</gene>
<reference evidence="4 5" key="1">
    <citation type="submission" date="2020-01" db="EMBL/GenBank/DDBJ databases">
        <authorList>
            <person name="Liu G."/>
            <person name="Liu B."/>
        </authorList>
    </citation>
    <scope>NUCLEOTIDE SEQUENCE [LARGE SCALE GENOMIC DNA]</scope>
    <source>
        <strain evidence="4 5">FJAT-51161</strain>
    </source>
</reference>
<dbReference type="InterPro" id="IPR016662">
    <property type="entry name" value="Acyl-CoA_thioEstase_long-chain"/>
</dbReference>
<dbReference type="InterPro" id="IPR006862">
    <property type="entry name" value="Thio_Ohase/aa_AcTrfase"/>
</dbReference>
<dbReference type="InterPro" id="IPR042490">
    <property type="entry name" value="Thio_Ohase/BAAT_N"/>
</dbReference>
<dbReference type="Gene3D" id="2.60.40.2240">
    <property type="entry name" value="Acyl-CoA thioester hydrolase/BAAT N-terminal domain"/>
    <property type="match status" value="1"/>
</dbReference>
<comment type="similarity">
    <text evidence="1">Belongs to the C/M/P thioester hydrolase family.</text>
</comment>
<sequence>MDDKTVEYKIADEWNLHVSPSDCLLNTPINISVHGKYPGTPFTLKATKTCNNIIFSSEASFILGENGTTNLSESVPFNGTYAEANSMGLLWSMRRVKYISGSTADTFYDLSPIKTTLTLEVNNVCVSEQTIIQHHLSEDIKMVPIKESGFIGTAFVPQNKTNFASIIFLDGSQRFQSIKEAALLASNGYCTLSVSYLKSHKHTPSLSHIPVETIGNAIEWLNTRDFIVNKKIGIVGKSRGSELALHAASIYHDIEAIISIAGSGISYHGLKDNLTMNLPPAWTYRGKPLPYAALYAPKLSGYALYKQLSQNKSVSFRDWYEELIADKKVLDLATIPVENIKGSLLFISGDDDLMWDSAKLSGISIQRLNRFKHPWPFKHDIYSRAGHRIELPHTYHNYNESPSPFLYGGNQYSDLKASHNAWNKLVLFLNEVL</sequence>
<name>A0ABX7AWR7_9BACI</name>
<dbReference type="PANTHER" id="PTHR10824:SF4">
    <property type="entry name" value="ACYL-COENZYME A THIOESTERASE 1-LIKE"/>
    <property type="match status" value="1"/>
</dbReference>